<evidence type="ECO:0000256" key="1">
    <source>
        <dbReference type="ARBA" id="ARBA00023002"/>
    </source>
</evidence>
<dbReference type="Pfam" id="PF02153">
    <property type="entry name" value="PDH_N"/>
    <property type="match status" value="1"/>
</dbReference>
<feature type="domain" description="Prephenate/arogenate dehydrogenase" evidence="3">
    <location>
        <begin position="11"/>
        <end position="262"/>
    </location>
</feature>
<reference evidence="4 5" key="1">
    <citation type="submission" date="2020-10" db="EMBL/GenBank/DDBJ databases">
        <title>The Coptis chinensis genome and diversification of protoberbering-type alkaloids.</title>
        <authorList>
            <person name="Wang B."/>
            <person name="Shu S."/>
            <person name="Song C."/>
            <person name="Liu Y."/>
        </authorList>
    </citation>
    <scope>NUCLEOTIDE SEQUENCE [LARGE SCALE GENOMIC DNA]</scope>
    <source>
        <strain evidence="4">HL-2020</strain>
        <tissue evidence="4">Leaf</tissue>
    </source>
</reference>
<dbReference type="EMBL" id="JADFTS010000008">
    <property type="protein sequence ID" value="KAF9594699.1"/>
    <property type="molecule type" value="Genomic_DNA"/>
</dbReference>
<dbReference type="SUPFAM" id="SSF48179">
    <property type="entry name" value="6-phosphogluconate dehydrogenase C-terminal domain-like"/>
    <property type="match status" value="1"/>
</dbReference>
<dbReference type="GO" id="GO:0033730">
    <property type="term" value="F:arogenate dehydrogenase (NADP+) activity"/>
    <property type="evidence" value="ECO:0007669"/>
    <property type="project" value="InterPro"/>
</dbReference>
<evidence type="ECO:0000259" key="3">
    <source>
        <dbReference type="PROSITE" id="PS51176"/>
    </source>
</evidence>
<comment type="caution">
    <text evidence="4">The sequence shown here is derived from an EMBL/GenBank/DDBJ whole genome shotgun (WGS) entry which is preliminary data.</text>
</comment>
<accession>A0A835LK97</accession>
<organism evidence="4 5">
    <name type="scientific">Coptis chinensis</name>
    <dbReference type="NCBI Taxonomy" id="261450"/>
    <lineage>
        <taxon>Eukaryota</taxon>
        <taxon>Viridiplantae</taxon>
        <taxon>Streptophyta</taxon>
        <taxon>Embryophyta</taxon>
        <taxon>Tracheophyta</taxon>
        <taxon>Spermatophyta</taxon>
        <taxon>Magnoliopsida</taxon>
        <taxon>Ranunculales</taxon>
        <taxon>Ranunculaceae</taxon>
        <taxon>Coptidoideae</taxon>
        <taxon>Coptis</taxon>
    </lineage>
</organism>
<dbReference type="PANTHER" id="PTHR43207:SF3">
    <property type="entry name" value="AROGENATE DEHYDROGENASE 1, CHLOROPLASTIC-LIKE"/>
    <property type="match status" value="1"/>
</dbReference>
<gene>
    <name evidence="4" type="ORF">IFM89_034484</name>
</gene>
<dbReference type="InterPro" id="IPR046826">
    <property type="entry name" value="PDH_N"/>
</dbReference>
<name>A0A835LK97_9MAGN</name>
<dbReference type="PROSITE" id="PS51176">
    <property type="entry name" value="PDH_ADH"/>
    <property type="match status" value="1"/>
</dbReference>
<dbReference type="Pfam" id="PF26213">
    <property type="entry name" value="TYRAAT1_C"/>
    <property type="match status" value="1"/>
</dbReference>
<proteinExistence type="predicted"/>
<dbReference type="OrthoDB" id="2414662at2759"/>
<dbReference type="GO" id="GO:0008977">
    <property type="term" value="F:prephenate dehydrogenase (NAD+) activity"/>
    <property type="evidence" value="ECO:0007669"/>
    <property type="project" value="InterPro"/>
</dbReference>
<dbReference type="InterPro" id="IPR059064">
    <property type="entry name" value="TYRAAT2_C"/>
</dbReference>
<protein>
    <recommendedName>
        <fullName evidence="3">Prephenate/arogenate dehydrogenase domain-containing protein</fullName>
    </recommendedName>
</protein>
<dbReference type="InterPro" id="IPR003099">
    <property type="entry name" value="Prephen_DH"/>
</dbReference>
<evidence type="ECO:0000313" key="5">
    <source>
        <dbReference type="Proteomes" id="UP000631114"/>
    </source>
</evidence>
<feature type="coiled-coil region" evidence="2">
    <location>
        <begin position="235"/>
        <end position="262"/>
    </location>
</feature>
<sequence>MSGTSSFSMKLKVGIVGFGPFAQFLAKTMIKQGHTLTATSRSDHSEICSQLGIKFFKDIVPFLDSNNDVILISTSILSLSQVLSSIPFHVLKKPTLFVDVLSVKEYPRQLLLQVLPEEADLLCTHPMFGPVNGKDGWAGLAFMYERVRIRNEDTCSSFLHIFQNEGCRMVEISCEEHDKQAARSQFLTHTIGRMLSEMDITSTSVNTKGFETLIHLKDDIVKNSFDLYSGLFVHNRFAKQELNNLEIALETIKEKLLDKVTE</sequence>
<dbReference type="PANTHER" id="PTHR43207">
    <property type="entry name" value="AROGENATE DEHYDROGENASE-RELATED"/>
    <property type="match status" value="1"/>
</dbReference>
<evidence type="ECO:0000313" key="4">
    <source>
        <dbReference type="EMBL" id="KAF9594699.1"/>
    </source>
</evidence>
<keyword evidence="1" id="KW-0560">Oxidoreductase</keyword>
<dbReference type="AlphaFoldDB" id="A0A835LK97"/>
<evidence type="ECO:0000256" key="2">
    <source>
        <dbReference type="SAM" id="Coils"/>
    </source>
</evidence>
<dbReference type="Gene3D" id="3.40.50.720">
    <property type="entry name" value="NAD(P)-binding Rossmann-like Domain"/>
    <property type="match status" value="1"/>
</dbReference>
<dbReference type="SUPFAM" id="SSF51735">
    <property type="entry name" value="NAD(P)-binding Rossmann-fold domains"/>
    <property type="match status" value="1"/>
</dbReference>
<keyword evidence="2" id="KW-0175">Coiled coil</keyword>
<dbReference type="InterPro" id="IPR045011">
    <property type="entry name" value="TYRAAT1/2"/>
</dbReference>
<dbReference type="InterPro" id="IPR008927">
    <property type="entry name" value="6-PGluconate_DH-like_C_sf"/>
</dbReference>
<dbReference type="Proteomes" id="UP000631114">
    <property type="component" value="Unassembled WGS sequence"/>
</dbReference>
<dbReference type="GO" id="GO:0004665">
    <property type="term" value="F:prephenate dehydrogenase (NADP+) activity"/>
    <property type="evidence" value="ECO:0007669"/>
    <property type="project" value="InterPro"/>
</dbReference>
<dbReference type="InterPro" id="IPR036291">
    <property type="entry name" value="NAD(P)-bd_dom_sf"/>
</dbReference>
<dbReference type="GO" id="GO:0070403">
    <property type="term" value="F:NAD+ binding"/>
    <property type="evidence" value="ECO:0007669"/>
    <property type="project" value="InterPro"/>
</dbReference>
<dbReference type="GO" id="GO:0006571">
    <property type="term" value="P:tyrosine biosynthetic process"/>
    <property type="evidence" value="ECO:0007669"/>
    <property type="project" value="InterPro"/>
</dbReference>
<keyword evidence="5" id="KW-1185">Reference proteome</keyword>